<proteinExistence type="inferred from homology"/>
<comment type="caution">
    <text evidence="7">The sequence shown here is derived from an EMBL/GenBank/DDBJ whole genome shotgun (WGS) entry which is preliminary data.</text>
</comment>
<dbReference type="Pfam" id="PF04542">
    <property type="entry name" value="Sigma70_r2"/>
    <property type="match status" value="1"/>
</dbReference>
<gene>
    <name evidence="7" type="ORF">KJ970_15705</name>
</gene>
<evidence type="ECO:0000256" key="1">
    <source>
        <dbReference type="ARBA" id="ARBA00010641"/>
    </source>
</evidence>
<dbReference type="InterPro" id="IPR013325">
    <property type="entry name" value="RNA_pol_sigma_r2"/>
</dbReference>
<dbReference type="Pfam" id="PF08281">
    <property type="entry name" value="Sigma70_r4_2"/>
    <property type="match status" value="1"/>
</dbReference>
<dbReference type="PANTHER" id="PTHR43133:SF46">
    <property type="entry name" value="RNA POLYMERASE SIGMA-70 FACTOR ECF SUBFAMILY"/>
    <property type="match status" value="1"/>
</dbReference>
<dbReference type="Proteomes" id="UP000777784">
    <property type="component" value="Unassembled WGS sequence"/>
</dbReference>
<dbReference type="GO" id="GO:0006352">
    <property type="term" value="P:DNA-templated transcription initiation"/>
    <property type="evidence" value="ECO:0007669"/>
    <property type="project" value="InterPro"/>
</dbReference>
<keyword evidence="4" id="KW-0804">Transcription</keyword>
<dbReference type="InterPro" id="IPR013249">
    <property type="entry name" value="RNA_pol_sigma70_r4_t2"/>
</dbReference>
<dbReference type="PANTHER" id="PTHR43133">
    <property type="entry name" value="RNA POLYMERASE ECF-TYPE SIGMA FACTO"/>
    <property type="match status" value="1"/>
</dbReference>
<protein>
    <submittedName>
        <fullName evidence="7">RNA polymerase sigma factor</fullName>
    </submittedName>
</protein>
<evidence type="ECO:0000256" key="2">
    <source>
        <dbReference type="ARBA" id="ARBA00023015"/>
    </source>
</evidence>
<reference evidence="7" key="1">
    <citation type="submission" date="2021-05" db="EMBL/GenBank/DDBJ databases">
        <title>Energy efficiency and biological interactions define the core microbiome of deep oligotrophic groundwater.</title>
        <authorList>
            <person name="Mehrshad M."/>
            <person name="Lopez-Fernandez M."/>
            <person name="Bell E."/>
            <person name="Bernier-Latmani R."/>
            <person name="Bertilsson S."/>
            <person name="Dopson M."/>
        </authorList>
    </citation>
    <scope>NUCLEOTIDE SEQUENCE</scope>
    <source>
        <strain evidence="7">Modern_marine.mb.64</strain>
    </source>
</reference>
<dbReference type="CDD" id="cd06171">
    <property type="entry name" value="Sigma70_r4"/>
    <property type="match status" value="1"/>
</dbReference>
<sequence>MTHNAPENESDRSLAAAILERREESAFRLLYHRHTPRLYQLVLRLVGGVESDAEDVVQETWMRACERLERFRWESAFSTWLRAIGLNVTRDLFRRRSRSPEALWEDPPDPPARVDMIAERIDLEGAIAELPAGCRQILVLYEIEGMKHAEIAAHLGISVGTSKSQLFSARRTLRQRLSAFEEKKDA</sequence>
<dbReference type="InterPro" id="IPR014284">
    <property type="entry name" value="RNA_pol_sigma-70_dom"/>
</dbReference>
<feature type="domain" description="RNA polymerase sigma-70 region 2" evidence="5">
    <location>
        <begin position="30"/>
        <end position="98"/>
    </location>
</feature>
<comment type="similarity">
    <text evidence="1">Belongs to the sigma-70 factor family. ECF subfamily.</text>
</comment>
<evidence type="ECO:0000313" key="8">
    <source>
        <dbReference type="Proteomes" id="UP000777784"/>
    </source>
</evidence>
<dbReference type="AlphaFoldDB" id="A0A948RZ89"/>
<evidence type="ECO:0000313" key="7">
    <source>
        <dbReference type="EMBL" id="MBU2692368.1"/>
    </source>
</evidence>
<organism evidence="7 8">
    <name type="scientific">Eiseniibacteriota bacterium</name>
    <dbReference type="NCBI Taxonomy" id="2212470"/>
    <lineage>
        <taxon>Bacteria</taxon>
        <taxon>Candidatus Eiseniibacteriota</taxon>
    </lineage>
</organism>
<feature type="domain" description="RNA polymerase sigma factor 70 region 4 type 2" evidence="6">
    <location>
        <begin position="122"/>
        <end position="173"/>
    </location>
</feature>
<dbReference type="SUPFAM" id="SSF88659">
    <property type="entry name" value="Sigma3 and sigma4 domains of RNA polymerase sigma factors"/>
    <property type="match status" value="1"/>
</dbReference>
<dbReference type="InterPro" id="IPR036388">
    <property type="entry name" value="WH-like_DNA-bd_sf"/>
</dbReference>
<dbReference type="InterPro" id="IPR039425">
    <property type="entry name" value="RNA_pol_sigma-70-like"/>
</dbReference>
<dbReference type="GO" id="GO:0016987">
    <property type="term" value="F:sigma factor activity"/>
    <property type="evidence" value="ECO:0007669"/>
    <property type="project" value="UniProtKB-KW"/>
</dbReference>
<dbReference type="NCBIfam" id="TIGR02937">
    <property type="entry name" value="sigma70-ECF"/>
    <property type="match status" value="1"/>
</dbReference>
<evidence type="ECO:0000256" key="3">
    <source>
        <dbReference type="ARBA" id="ARBA00023082"/>
    </source>
</evidence>
<dbReference type="InterPro" id="IPR007627">
    <property type="entry name" value="RNA_pol_sigma70_r2"/>
</dbReference>
<keyword evidence="3" id="KW-0731">Sigma factor</keyword>
<dbReference type="EMBL" id="JAHJDP010000088">
    <property type="protein sequence ID" value="MBU2692368.1"/>
    <property type="molecule type" value="Genomic_DNA"/>
</dbReference>
<keyword evidence="2" id="KW-0805">Transcription regulation</keyword>
<dbReference type="Gene3D" id="1.10.10.10">
    <property type="entry name" value="Winged helix-like DNA-binding domain superfamily/Winged helix DNA-binding domain"/>
    <property type="match status" value="1"/>
</dbReference>
<evidence type="ECO:0000259" key="5">
    <source>
        <dbReference type="Pfam" id="PF04542"/>
    </source>
</evidence>
<dbReference type="SUPFAM" id="SSF88946">
    <property type="entry name" value="Sigma2 domain of RNA polymerase sigma factors"/>
    <property type="match status" value="1"/>
</dbReference>
<evidence type="ECO:0000256" key="4">
    <source>
        <dbReference type="ARBA" id="ARBA00023163"/>
    </source>
</evidence>
<dbReference type="GO" id="GO:0003677">
    <property type="term" value="F:DNA binding"/>
    <property type="evidence" value="ECO:0007669"/>
    <property type="project" value="InterPro"/>
</dbReference>
<accession>A0A948RZ89</accession>
<name>A0A948RZ89_UNCEI</name>
<dbReference type="InterPro" id="IPR013324">
    <property type="entry name" value="RNA_pol_sigma_r3/r4-like"/>
</dbReference>
<dbReference type="Gene3D" id="1.10.1740.10">
    <property type="match status" value="1"/>
</dbReference>
<evidence type="ECO:0000259" key="6">
    <source>
        <dbReference type="Pfam" id="PF08281"/>
    </source>
</evidence>